<name>A0A6G1EQZ0_9ORYZ</name>
<protein>
    <submittedName>
        <fullName evidence="2">Uncharacterized protein</fullName>
    </submittedName>
</protein>
<proteinExistence type="predicted"/>
<dbReference type="AlphaFoldDB" id="A0A6G1EQZ0"/>
<feature type="region of interest" description="Disordered" evidence="1">
    <location>
        <begin position="1"/>
        <end position="33"/>
    </location>
</feature>
<feature type="compositionally biased region" description="Basic and acidic residues" evidence="1">
    <location>
        <begin position="11"/>
        <end position="23"/>
    </location>
</feature>
<comment type="caution">
    <text evidence="2">The sequence shown here is derived from an EMBL/GenBank/DDBJ whole genome shotgun (WGS) entry which is preliminary data.</text>
</comment>
<gene>
    <name evidence="2" type="ORF">E2562_029740</name>
</gene>
<sequence length="78" mass="8360">MAMTRGGPAGDDLRGSNMLKDDGGGGLRPLHPLHSEVMPSEMHYWVSVSAIQCKRPAVSTCVTRGDPRRSHGLLLGHP</sequence>
<evidence type="ECO:0000313" key="3">
    <source>
        <dbReference type="Proteomes" id="UP000479710"/>
    </source>
</evidence>
<dbReference type="EMBL" id="SPHZ02000003">
    <property type="protein sequence ID" value="KAF0927068.1"/>
    <property type="molecule type" value="Genomic_DNA"/>
</dbReference>
<keyword evidence="3" id="KW-1185">Reference proteome</keyword>
<accession>A0A6G1EQZ0</accession>
<evidence type="ECO:0000313" key="2">
    <source>
        <dbReference type="EMBL" id="KAF0927068.1"/>
    </source>
</evidence>
<organism evidence="2 3">
    <name type="scientific">Oryza meyeriana var. granulata</name>
    <dbReference type="NCBI Taxonomy" id="110450"/>
    <lineage>
        <taxon>Eukaryota</taxon>
        <taxon>Viridiplantae</taxon>
        <taxon>Streptophyta</taxon>
        <taxon>Embryophyta</taxon>
        <taxon>Tracheophyta</taxon>
        <taxon>Spermatophyta</taxon>
        <taxon>Magnoliopsida</taxon>
        <taxon>Liliopsida</taxon>
        <taxon>Poales</taxon>
        <taxon>Poaceae</taxon>
        <taxon>BOP clade</taxon>
        <taxon>Oryzoideae</taxon>
        <taxon>Oryzeae</taxon>
        <taxon>Oryzinae</taxon>
        <taxon>Oryza</taxon>
        <taxon>Oryza meyeriana</taxon>
    </lineage>
</organism>
<reference evidence="2 3" key="1">
    <citation type="submission" date="2019-11" db="EMBL/GenBank/DDBJ databases">
        <title>Whole genome sequence of Oryza granulata.</title>
        <authorList>
            <person name="Li W."/>
        </authorList>
    </citation>
    <scope>NUCLEOTIDE SEQUENCE [LARGE SCALE GENOMIC DNA]</scope>
    <source>
        <strain evidence="3">cv. Menghai</strain>
        <tissue evidence="2">Leaf</tissue>
    </source>
</reference>
<dbReference type="Proteomes" id="UP000479710">
    <property type="component" value="Unassembled WGS sequence"/>
</dbReference>
<evidence type="ECO:0000256" key="1">
    <source>
        <dbReference type="SAM" id="MobiDB-lite"/>
    </source>
</evidence>